<name>A0A3S5AUF3_SERFO</name>
<protein>
    <submittedName>
        <fullName evidence="1">Uncharacterized protein</fullName>
    </submittedName>
</protein>
<dbReference type="AlphaFoldDB" id="A0A3S5AUF3"/>
<evidence type="ECO:0000313" key="2">
    <source>
        <dbReference type="Proteomes" id="UP000270487"/>
    </source>
</evidence>
<sequence length="93" mass="10506">MILLSLSGCNEYFPISMSPINAFFGELIRNGISSDTKTHMPSPDKKGAEDLGLVLRFDFPAIEDAFDCEFIVLPDEIESEDDFHKWVMGVKFE</sequence>
<dbReference type="Proteomes" id="UP000270487">
    <property type="component" value="Chromosome"/>
</dbReference>
<gene>
    <name evidence="1" type="ORF">NCTC13193_03135</name>
</gene>
<evidence type="ECO:0000313" key="1">
    <source>
        <dbReference type="EMBL" id="VEI70839.1"/>
    </source>
</evidence>
<reference evidence="1 2" key="1">
    <citation type="submission" date="2018-12" db="EMBL/GenBank/DDBJ databases">
        <authorList>
            <consortium name="Pathogen Informatics"/>
        </authorList>
    </citation>
    <scope>NUCLEOTIDE SEQUENCE [LARGE SCALE GENOMIC DNA]</scope>
    <source>
        <strain evidence="1 2">NCTC13193</strain>
    </source>
</reference>
<dbReference type="EMBL" id="LR134492">
    <property type="protein sequence ID" value="VEI70839.1"/>
    <property type="molecule type" value="Genomic_DNA"/>
</dbReference>
<dbReference type="RefSeq" id="WP_141132307.1">
    <property type="nucleotide sequence ID" value="NZ_JBEGWX010000022.1"/>
</dbReference>
<accession>A0A3S5AUF3</accession>
<organism evidence="1 2">
    <name type="scientific">Serratia fonticola</name>
    <dbReference type="NCBI Taxonomy" id="47917"/>
    <lineage>
        <taxon>Bacteria</taxon>
        <taxon>Pseudomonadati</taxon>
        <taxon>Pseudomonadota</taxon>
        <taxon>Gammaproteobacteria</taxon>
        <taxon>Enterobacterales</taxon>
        <taxon>Yersiniaceae</taxon>
        <taxon>Serratia</taxon>
    </lineage>
</organism>
<proteinExistence type="predicted"/>